<dbReference type="OrthoDB" id="9823375at2"/>
<evidence type="ECO:0000313" key="2">
    <source>
        <dbReference type="EMBL" id="OCC14209.1"/>
    </source>
</evidence>
<dbReference type="AlphaFoldDB" id="A0A1B9F2P4"/>
<feature type="signal peptide" evidence="1">
    <location>
        <begin position="1"/>
        <end position="22"/>
    </location>
</feature>
<sequence>MKVSFLAIVLIVITCAGPTAWASNGVAIQKVITNTRAELGQLASSSKSREIARLLQRFDTQYNTWSTSCGGENFDPEAASDACKAMAAQMRETGIALYGKLASYLPDVAARYEQGARASDRILARSGIDRTPAELYQASMNGDADAPALGALDPGDESSPFDLAMDDFPDPTDELFTALEKLVPDFGNELPEAVRAANARINMMKKARRARYLADQFSKAKFMLESQRDYGEIVFNITKGVSAMPKVLGIQYTGTRLYAKPNQKVLDYYNRAVHKKSGSGKPQTGGFAPRS</sequence>
<keyword evidence="1" id="KW-0732">Signal</keyword>
<comment type="caution">
    <text evidence="2">The sequence shown here is derived from an EMBL/GenBank/DDBJ whole genome shotgun (WGS) entry which is preliminary data.</text>
</comment>
<reference evidence="2 3" key="1">
    <citation type="submission" date="2016-06" db="EMBL/GenBank/DDBJ databases">
        <title>Respiratory ammonification of nitrate coupled to the oxidation of elemental sulfur in deep-sea autotrophic thermophilic bacteria.</title>
        <authorList>
            <person name="Slobodkina G.B."/>
            <person name="Mardanov A.V."/>
            <person name="Ravin N.V."/>
            <person name="Frolova A.A."/>
            <person name="Viryasiv M.B."/>
            <person name="Chernyh N.A."/>
            <person name="Bonch-Osmolovskaya E.A."/>
            <person name="Slobodkin A.I."/>
        </authorList>
    </citation>
    <scope>NUCLEOTIDE SEQUENCE [LARGE SCALE GENOMIC DNA]</scope>
    <source>
        <strain evidence="2 3">S69</strain>
    </source>
</reference>
<evidence type="ECO:0008006" key="4">
    <source>
        <dbReference type="Google" id="ProtNLM"/>
    </source>
</evidence>
<evidence type="ECO:0000256" key="1">
    <source>
        <dbReference type="SAM" id="SignalP"/>
    </source>
</evidence>
<dbReference type="RefSeq" id="WP_067620775.1">
    <property type="nucleotide sequence ID" value="NZ_MAGO01000017.1"/>
</dbReference>
<evidence type="ECO:0000313" key="3">
    <source>
        <dbReference type="Proteomes" id="UP000093080"/>
    </source>
</evidence>
<proteinExistence type="predicted"/>
<keyword evidence="3" id="KW-1185">Reference proteome</keyword>
<accession>A0A1B9F2P4</accession>
<gene>
    <name evidence="2" type="ORF">DBT_2414</name>
</gene>
<dbReference type="Proteomes" id="UP000093080">
    <property type="component" value="Unassembled WGS sequence"/>
</dbReference>
<name>A0A1B9F2P4_9BACT</name>
<dbReference type="STRING" id="1156395.DBT_2414"/>
<feature type="chain" id="PRO_5008626194" description="DUF3829 domain-containing protein" evidence="1">
    <location>
        <begin position="23"/>
        <end position="291"/>
    </location>
</feature>
<dbReference type="EMBL" id="MAGO01000017">
    <property type="protein sequence ID" value="OCC14209.1"/>
    <property type="molecule type" value="Genomic_DNA"/>
</dbReference>
<organism evidence="2 3">
    <name type="scientific">Dissulfuribacter thermophilus</name>
    <dbReference type="NCBI Taxonomy" id="1156395"/>
    <lineage>
        <taxon>Bacteria</taxon>
        <taxon>Pseudomonadati</taxon>
        <taxon>Thermodesulfobacteriota</taxon>
        <taxon>Dissulfuribacteria</taxon>
        <taxon>Dissulfuribacterales</taxon>
        <taxon>Dissulfuribacteraceae</taxon>
        <taxon>Dissulfuribacter</taxon>
    </lineage>
</organism>
<protein>
    <recommendedName>
        <fullName evidence="4">DUF3829 domain-containing protein</fullName>
    </recommendedName>
</protein>